<dbReference type="GeneID" id="36558968"/>
<dbReference type="CDD" id="cd02440">
    <property type="entry name" value="AdoMet_MTases"/>
    <property type="match status" value="1"/>
</dbReference>
<dbReference type="EMBL" id="MSFO01000001">
    <property type="protein sequence ID" value="PLB54707.1"/>
    <property type="molecule type" value="Genomic_DNA"/>
</dbReference>
<evidence type="ECO:0000313" key="2">
    <source>
        <dbReference type="EMBL" id="PLB54707.1"/>
    </source>
</evidence>
<evidence type="ECO:0000259" key="1">
    <source>
        <dbReference type="Pfam" id="PF08242"/>
    </source>
</evidence>
<feature type="domain" description="Methyltransferase type 12" evidence="1">
    <location>
        <begin position="49"/>
        <end position="144"/>
    </location>
</feature>
<dbReference type="AlphaFoldDB" id="A0A2I2GPA1"/>
<comment type="caution">
    <text evidence="2">The sequence shown here is derived from an EMBL/GenBank/DDBJ whole genome shotgun (WGS) entry which is preliminary data.</text>
</comment>
<reference evidence="2 3" key="1">
    <citation type="submission" date="2016-12" db="EMBL/GenBank/DDBJ databases">
        <title>The genomes of Aspergillus section Nigri reveals drivers in fungal speciation.</title>
        <authorList>
            <consortium name="DOE Joint Genome Institute"/>
            <person name="Vesth T.C."/>
            <person name="Nybo J."/>
            <person name="Theobald S."/>
            <person name="Brandl J."/>
            <person name="Frisvad J.C."/>
            <person name="Nielsen K.F."/>
            <person name="Lyhne E.K."/>
            <person name="Kogle M.E."/>
            <person name="Kuo A."/>
            <person name="Riley R."/>
            <person name="Clum A."/>
            <person name="Nolan M."/>
            <person name="Lipzen A."/>
            <person name="Salamov A."/>
            <person name="Henrissat B."/>
            <person name="Wiebenga A."/>
            <person name="De Vries R.P."/>
            <person name="Grigoriev I.V."/>
            <person name="Mortensen U.H."/>
            <person name="Andersen M.R."/>
            <person name="Baker S.E."/>
        </authorList>
    </citation>
    <scope>NUCLEOTIDE SEQUENCE [LARGE SCALE GENOMIC DNA]</scope>
    <source>
        <strain evidence="2 3">IBT 23096</strain>
    </source>
</reference>
<dbReference type="Proteomes" id="UP000234275">
    <property type="component" value="Unassembled WGS sequence"/>
</dbReference>
<keyword evidence="3" id="KW-1185">Reference proteome</keyword>
<gene>
    <name evidence="2" type="ORF">P170DRAFT_452406</name>
</gene>
<dbReference type="OrthoDB" id="417697at2759"/>
<dbReference type="RefSeq" id="XP_024710009.1">
    <property type="nucleotide sequence ID" value="XM_024851269.1"/>
</dbReference>
<proteinExistence type="predicted"/>
<dbReference type="Pfam" id="PF08242">
    <property type="entry name" value="Methyltransf_12"/>
    <property type="match status" value="1"/>
</dbReference>
<dbReference type="STRING" id="1392250.A0A2I2GPA1"/>
<dbReference type="VEuPathDB" id="FungiDB:P170DRAFT_452406"/>
<dbReference type="Gene3D" id="3.40.50.150">
    <property type="entry name" value="Vaccinia Virus protein VP39"/>
    <property type="match status" value="1"/>
</dbReference>
<evidence type="ECO:0000313" key="3">
    <source>
        <dbReference type="Proteomes" id="UP000234275"/>
    </source>
</evidence>
<name>A0A2I2GPA1_9EURO</name>
<dbReference type="InterPro" id="IPR029063">
    <property type="entry name" value="SAM-dependent_MTases_sf"/>
</dbReference>
<dbReference type="SUPFAM" id="SSF53335">
    <property type="entry name" value="S-adenosyl-L-methionine-dependent methyltransferases"/>
    <property type="match status" value="1"/>
</dbReference>
<protein>
    <recommendedName>
        <fullName evidence="1">Methyltransferase type 12 domain-containing protein</fullName>
    </recommendedName>
</protein>
<sequence>MSQPPSYVLPRDHLDNVRLNLHHYLCVELFGYHTHPDIPTNNAHLKVADIGTGTGVWLTDLARRLPPSVQLDAFDISLEALPHKEWLPANIRSFAWDIKTDVPADLVGVYDIVHVSNFCLVLLEEELQPVLAKVLSLLKPGGHLQWSEVDMGSFRIQTATPRPESSTAALERLFRLSEGHDPRLQPRWVPHLASKLSVAGYDAVTADVRDADGALALALHDCNLLINASFARRFAVDEPMAKTIAQLMGEVERETREGACWAFTRYTVVGRKPDVE</sequence>
<accession>A0A2I2GPA1</accession>
<dbReference type="InterPro" id="IPR013217">
    <property type="entry name" value="Methyltransf_12"/>
</dbReference>
<organism evidence="2 3">
    <name type="scientific">Aspergillus steynii IBT 23096</name>
    <dbReference type="NCBI Taxonomy" id="1392250"/>
    <lineage>
        <taxon>Eukaryota</taxon>
        <taxon>Fungi</taxon>
        <taxon>Dikarya</taxon>
        <taxon>Ascomycota</taxon>
        <taxon>Pezizomycotina</taxon>
        <taxon>Eurotiomycetes</taxon>
        <taxon>Eurotiomycetidae</taxon>
        <taxon>Eurotiales</taxon>
        <taxon>Aspergillaceae</taxon>
        <taxon>Aspergillus</taxon>
        <taxon>Aspergillus subgen. Circumdati</taxon>
    </lineage>
</organism>